<gene>
    <name evidence="1" type="ORF">MEUPH1_LOCUS18977</name>
</gene>
<dbReference type="AlphaFoldDB" id="A0AAV0X893"/>
<proteinExistence type="predicted"/>
<reference evidence="1 2" key="1">
    <citation type="submission" date="2023-01" db="EMBL/GenBank/DDBJ databases">
        <authorList>
            <person name="Whitehead M."/>
        </authorList>
    </citation>
    <scope>NUCLEOTIDE SEQUENCE [LARGE SCALE GENOMIC DNA]</scope>
</reference>
<protein>
    <submittedName>
        <fullName evidence="1">Uncharacterized protein</fullName>
    </submittedName>
</protein>
<accession>A0AAV0X893</accession>
<dbReference type="Proteomes" id="UP001160148">
    <property type="component" value="Unassembled WGS sequence"/>
</dbReference>
<comment type="caution">
    <text evidence="1">The sequence shown here is derived from an EMBL/GenBank/DDBJ whole genome shotgun (WGS) entry which is preliminary data.</text>
</comment>
<dbReference type="EMBL" id="CARXXK010000003">
    <property type="protein sequence ID" value="CAI6364108.1"/>
    <property type="molecule type" value="Genomic_DNA"/>
</dbReference>
<evidence type="ECO:0000313" key="2">
    <source>
        <dbReference type="Proteomes" id="UP001160148"/>
    </source>
</evidence>
<name>A0AAV0X893_9HEMI</name>
<keyword evidence="2" id="KW-1185">Reference proteome</keyword>
<organism evidence="1 2">
    <name type="scientific">Macrosiphum euphorbiae</name>
    <name type="common">potato aphid</name>
    <dbReference type="NCBI Taxonomy" id="13131"/>
    <lineage>
        <taxon>Eukaryota</taxon>
        <taxon>Metazoa</taxon>
        <taxon>Ecdysozoa</taxon>
        <taxon>Arthropoda</taxon>
        <taxon>Hexapoda</taxon>
        <taxon>Insecta</taxon>
        <taxon>Pterygota</taxon>
        <taxon>Neoptera</taxon>
        <taxon>Paraneoptera</taxon>
        <taxon>Hemiptera</taxon>
        <taxon>Sternorrhyncha</taxon>
        <taxon>Aphidomorpha</taxon>
        <taxon>Aphidoidea</taxon>
        <taxon>Aphididae</taxon>
        <taxon>Macrosiphini</taxon>
        <taxon>Macrosiphum</taxon>
    </lineage>
</organism>
<sequence>MFEHGRPYHRFAPADLTASVAVGAEPSRSRLALRLALRSHDGDTGPASVTCTFCPSLTVGTTPFPRRRAPNFYVCVAVTCACPKPRGFPFPPSLNLLPTCVPPFIVERAATIAVCRR</sequence>
<evidence type="ECO:0000313" key="1">
    <source>
        <dbReference type="EMBL" id="CAI6364108.1"/>
    </source>
</evidence>